<evidence type="ECO:0000256" key="13">
    <source>
        <dbReference type="RuleBase" id="RU003663"/>
    </source>
</evidence>
<keyword evidence="10 13" id="KW-0057">Aromatic amino acid biosynthesis</keyword>
<comment type="similarity">
    <text evidence="4">In the N-terminal section; belongs to the TrpA family.</text>
</comment>
<organism evidence="16 17">
    <name type="scientific">Naganishia liquefaciens</name>
    <dbReference type="NCBI Taxonomy" id="104408"/>
    <lineage>
        <taxon>Eukaryota</taxon>
        <taxon>Fungi</taxon>
        <taxon>Dikarya</taxon>
        <taxon>Basidiomycota</taxon>
        <taxon>Agaricomycotina</taxon>
        <taxon>Tremellomycetes</taxon>
        <taxon>Filobasidiales</taxon>
        <taxon>Filobasidiaceae</taxon>
        <taxon>Naganishia</taxon>
    </lineage>
</organism>
<comment type="similarity">
    <text evidence="3">In the C-terminal section; belongs to the TrpB family.</text>
</comment>
<keyword evidence="7 13" id="KW-0028">Amino-acid biosynthesis</keyword>
<dbReference type="EMBL" id="BLZA01000011">
    <property type="protein sequence ID" value="GHJ85201.1"/>
    <property type="molecule type" value="Genomic_DNA"/>
</dbReference>
<dbReference type="FunFam" id="3.20.20.70:FF:000151">
    <property type="entry name" value="Tryptophan synthase"/>
    <property type="match status" value="1"/>
</dbReference>
<evidence type="ECO:0000256" key="3">
    <source>
        <dbReference type="ARBA" id="ARBA00005761"/>
    </source>
</evidence>
<protein>
    <recommendedName>
        <fullName evidence="6 13">Tryptophan synthase</fullName>
        <ecNumber evidence="5 13">4.2.1.20</ecNumber>
    </recommendedName>
</protein>
<feature type="domain" description="Tryptophan synthase beta chain-like PALP" evidence="15">
    <location>
        <begin position="371"/>
        <end position="695"/>
    </location>
</feature>
<dbReference type="HAMAP" id="MF_00131">
    <property type="entry name" value="Trp_synth_alpha"/>
    <property type="match status" value="1"/>
</dbReference>
<dbReference type="GO" id="GO:0005737">
    <property type="term" value="C:cytoplasm"/>
    <property type="evidence" value="ECO:0007669"/>
    <property type="project" value="TreeGrafter"/>
</dbReference>
<dbReference type="InterPro" id="IPR013785">
    <property type="entry name" value="Aldolase_TIM"/>
</dbReference>
<dbReference type="UniPathway" id="UPA00035">
    <property type="reaction ID" value="UER00044"/>
</dbReference>
<dbReference type="InterPro" id="IPR006654">
    <property type="entry name" value="Trp_synth_beta"/>
</dbReference>
<evidence type="ECO:0000256" key="8">
    <source>
        <dbReference type="ARBA" id="ARBA00022822"/>
    </source>
</evidence>
<sequence>MADQIKHVFAAKKAEGEPAFVTFVTAGYPTKADTVAQMLAMEAGGADIIELGIPFSDPTADGPVIQEANTIAIQNDITYTDCLDFVKQARAQGLKAPVMLMGYYNPILSHGEEKAVQDAKDAGANGFIVVDLPPEEAIKFREICTSTGLSYIPLIAPSTSIGRVKFLASIADSFIYVVSKMGTTGSTREGAMSTGLPELIARIRAFTPVPLAVGFGVSTRVHFEAVTASGADAVVVGSRIIDIIKHAPENQGPSALEAYCREITLKGQPRPDGPTRKPVPMPVETNGNGVSQVEPALPVPPAEKSLKDGPPEQSKVVAGTVLPEGRFGAFGGQYVAEALVDSLAELEEAHKTALQDPEFWKEFESMYTYMNRPSNLYEAERLTEYAGGAKIWLKREDLNHTGSHKINNAIGQVLLAKRLGKTKIIAETGAGQHGVATATACARFGLECIVYMGAEDVRRQALNVFRINMLGAKVVSVTSGSQTLKDAVNEAMRAWVTNLSDTHYCVGSAIGPHPFPTIVRDFQRVIGREIKQQLFEKIGKLPDAVVACVGGGSNAIGTFYDFIKDEGVRLIGVEAGGDGVDTARHSATLSLGTPGVLHGVRTYLLQSKTGQIMETHSISAGLDYPGVGPEHAWLKDSGRAEYIVATDEEALRGFRILTQKEGIIPALESAHAVWGTIQMAKTLPKEANIVMCLSGRGDKDVEQISQMLPKWADKLDWHIALPK</sequence>
<dbReference type="PROSITE" id="PS00168">
    <property type="entry name" value="TRP_SYNTHASE_BETA"/>
    <property type="match status" value="1"/>
</dbReference>
<gene>
    <name evidence="16" type="ORF">NliqN6_1603</name>
</gene>
<name>A0A8H3TPX6_9TREE</name>
<reference evidence="16" key="1">
    <citation type="submission" date="2020-07" db="EMBL/GenBank/DDBJ databases">
        <title>Draft Genome Sequence of a Deep-Sea Yeast, Naganishia (Cryptococcus) liquefaciens strain N6.</title>
        <authorList>
            <person name="Han Y.W."/>
            <person name="Kajitani R."/>
            <person name="Morimoto H."/>
            <person name="Parhat M."/>
            <person name="Tsubouchi H."/>
            <person name="Bakenova O."/>
            <person name="Ogata M."/>
            <person name="Argunhan B."/>
            <person name="Aoki R."/>
            <person name="Kajiwara S."/>
            <person name="Itoh T."/>
            <person name="Iwasaki H."/>
        </authorList>
    </citation>
    <scope>NUCLEOTIDE SEQUENCE</scope>
    <source>
        <strain evidence="16">N6</strain>
    </source>
</reference>
<evidence type="ECO:0000313" key="16">
    <source>
        <dbReference type="EMBL" id="GHJ85201.1"/>
    </source>
</evidence>
<dbReference type="EC" id="4.2.1.20" evidence="5 13"/>
<dbReference type="InterPro" id="IPR001926">
    <property type="entry name" value="TrpB-like_PALP"/>
</dbReference>
<dbReference type="InterPro" id="IPR011060">
    <property type="entry name" value="RibuloseP-bd_barrel"/>
</dbReference>
<feature type="region of interest" description="Disordered" evidence="14">
    <location>
        <begin position="266"/>
        <end position="314"/>
    </location>
</feature>
<dbReference type="FunFam" id="3.40.50.1100:FF:000001">
    <property type="entry name" value="Tryptophan synthase beta chain"/>
    <property type="match status" value="1"/>
</dbReference>
<dbReference type="Gene3D" id="3.20.20.70">
    <property type="entry name" value="Aldolase class I"/>
    <property type="match status" value="1"/>
</dbReference>
<dbReference type="Pfam" id="PF00290">
    <property type="entry name" value="Trp_syntA"/>
    <property type="match status" value="1"/>
</dbReference>
<dbReference type="FunFam" id="3.40.50.1100:FF:000004">
    <property type="entry name" value="Tryptophan synthase beta chain"/>
    <property type="match status" value="1"/>
</dbReference>
<evidence type="ECO:0000256" key="9">
    <source>
        <dbReference type="ARBA" id="ARBA00022898"/>
    </source>
</evidence>
<keyword evidence="11 13" id="KW-0456">Lyase</keyword>
<dbReference type="HAMAP" id="MF_00133">
    <property type="entry name" value="Trp_synth_beta"/>
    <property type="match status" value="1"/>
</dbReference>
<accession>A0A8H3TPX6</accession>
<proteinExistence type="inferred from homology"/>
<evidence type="ECO:0000256" key="11">
    <source>
        <dbReference type="ARBA" id="ARBA00023239"/>
    </source>
</evidence>
<evidence type="ECO:0000259" key="15">
    <source>
        <dbReference type="Pfam" id="PF00291"/>
    </source>
</evidence>
<keyword evidence="17" id="KW-1185">Reference proteome</keyword>
<evidence type="ECO:0000256" key="14">
    <source>
        <dbReference type="SAM" id="MobiDB-lite"/>
    </source>
</evidence>
<evidence type="ECO:0000256" key="6">
    <source>
        <dbReference type="ARBA" id="ARBA00018724"/>
    </source>
</evidence>
<evidence type="ECO:0000256" key="4">
    <source>
        <dbReference type="ARBA" id="ARBA00006095"/>
    </source>
</evidence>
<evidence type="ECO:0000256" key="7">
    <source>
        <dbReference type="ARBA" id="ARBA00022605"/>
    </source>
</evidence>
<comment type="catalytic activity">
    <reaction evidence="12 13">
        <text>(1S,2R)-1-C-(indol-3-yl)glycerol 3-phosphate + L-serine = D-glyceraldehyde 3-phosphate + L-tryptophan + H2O</text>
        <dbReference type="Rhea" id="RHEA:10532"/>
        <dbReference type="ChEBI" id="CHEBI:15377"/>
        <dbReference type="ChEBI" id="CHEBI:33384"/>
        <dbReference type="ChEBI" id="CHEBI:57912"/>
        <dbReference type="ChEBI" id="CHEBI:58866"/>
        <dbReference type="ChEBI" id="CHEBI:59776"/>
        <dbReference type="EC" id="4.2.1.20"/>
    </reaction>
</comment>
<dbReference type="InterPro" id="IPR023026">
    <property type="entry name" value="Trp_synth_beta/beta-like"/>
</dbReference>
<dbReference type="PANTHER" id="PTHR48077">
    <property type="entry name" value="TRYPTOPHAN SYNTHASE-RELATED"/>
    <property type="match status" value="1"/>
</dbReference>
<evidence type="ECO:0000256" key="1">
    <source>
        <dbReference type="ARBA" id="ARBA00001933"/>
    </source>
</evidence>
<dbReference type="CDD" id="cd04724">
    <property type="entry name" value="Tryptophan_synthase_alpha"/>
    <property type="match status" value="1"/>
</dbReference>
<keyword evidence="9 13" id="KW-0663">Pyridoxal phosphate</keyword>
<comment type="cofactor">
    <cofactor evidence="1 13">
        <name>pyridoxal 5'-phosphate</name>
        <dbReference type="ChEBI" id="CHEBI:597326"/>
    </cofactor>
</comment>
<dbReference type="InterPro" id="IPR036052">
    <property type="entry name" value="TrpB-like_PALP_sf"/>
</dbReference>
<evidence type="ECO:0000256" key="10">
    <source>
        <dbReference type="ARBA" id="ARBA00023141"/>
    </source>
</evidence>
<dbReference type="SUPFAM" id="SSF51366">
    <property type="entry name" value="Ribulose-phoshate binding barrel"/>
    <property type="match status" value="1"/>
</dbReference>
<dbReference type="Pfam" id="PF00291">
    <property type="entry name" value="PALP"/>
    <property type="match status" value="1"/>
</dbReference>
<evidence type="ECO:0000256" key="5">
    <source>
        <dbReference type="ARBA" id="ARBA00012043"/>
    </source>
</evidence>
<dbReference type="Proteomes" id="UP000620104">
    <property type="component" value="Unassembled WGS sequence"/>
</dbReference>
<comment type="caution">
    <text evidence="16">The sequence shown here is derived from an EMBL/GenBank/DDBJ whole genome shotgun (WGS) entry which is preliminary data.</text>
</comment>
<dbReference type="NCBIfam" id="TIGR00262">
    <property type="entry name" value="trpA"/>
    <property type="match status" value="1"/>
</dbReference>
<dbReference type="CDD" id="cd06446">
    <property type="entry name" value="Trp-synth_B"/>
    <property type="match status" value="1"/>
</dbReference>
<dbReference type="GO" id="GO:0004834">
    <property type="term" value="F:tryptophan synthase activity"/>
    <property type="evidence" value="ECO:0007669"/>
    <property type="project" value="UniProtKB-EC"/>
</dbReference>
<evidence type="ECO:0000256" key="2">
    <source>
        <dbReference type="ARBA" id="ARBA00004733"/>
    </source>
</evidence>
<comment type="pathway">
    <text evidence="2 13">Amino-acid biosynthesis; L-tryptophan biosynthesis; L-tryptophan from chorismate: step 5/5.</text>
</comment>
<keyword evidence="8 13" id="KW-0822">Tryptophan biosynthesis</keyword>
<dbReference type="AlphaFoldDB" id="A0A8H3TPX6"/>
<dbReference type="NCBIfam" id="TIGR00263">
    <property type="entry name" value="trpB"/>
    <property type="match status" value="1"/>
</dbReference>
<dbReference type="InterPro" id="IPR006653">
    <property type="entry name" value="Trp_synth_b_CS"/>
</dbReference>
<dbReference type="PANTHER" id="PTHR48077:SF3">
    <property type="entry name" value="TRYPTOPHAN SYNTHASE"/>
    <property type="match status" value="1"/>
</dbReference>
<evidence type="ECO:0000313" key="17">
    <source>
        <dbReference type="Proteomes" id="UP000620104"/>
    </source>
</evidence>
<evidence type="ECO:0000256" key="12">
    <source>
        <dbReference type="ARBA" id="ARBA00049047"/>
    </source>
</evidence>
<dbReference type="SUPFAM" id="SSF53686">
    <property type="entry name" value="Tryptophan synthase beta subunit-like PLP-dependent enzymes"/>
    <property type="match status" value="1"/>
</dbReference>
<dbReference type="OrthoDB" id="10050244at2759"/>
<dbReference type="InterPro" id="IPR002028">
    <property type="entry name" value="Trp_synthase_suA"/>
</dbReference>
<dbReference type="Gene3D" id="3.40.50.1100">
    <property type="match status" value="2"/>
</dbReference>